<name>A0A453HXJ9_AEGTS</name>
<accession>A0A453HXJ9</accession>
<evidence type="ECO:0000259" key="1">
    <source>
        <dbReference type="Pfam" id="PF24626"/>
    </source>
</evidence>
<reference evidence="3" key="1">
    <citation type="journal article" date="2014" name="Science">
        <title>Ancient hybridizations among the ancestral genomes of bread wheat.</title>
        <authorList>
            <consortium name="International Wheat Genome Sequencing Consortium,"/>
            <person name="Marcussen T."/>
            <person name="Sandve S.R."/>
            <person name="Heier L."/>
            <person name="Spannagl M."/>
            <person name="Pfeifer M."/>
            <person name="Jakobsen K.S."/>
            <person name="Wulff B.B."/>
            <person name="Steuernagel B."/>
            <person name="Mayer K.F."/>
            <person name="Olsen O.A."/>
        </authorList>
    </citation>
    <scope>NUCLEOTIDE SEQUENCE [LARGE SCALE GENOMIC DNA]</scope>
    <source>
        <strain evidence="3">cv. AL8/78</strain>
    </source>
</reference>
<dbReference type="AlphaFoldDB" id="A0A453HXJ9"/>
<dbReference type="PANTHER" id="PTHR45835">
    <property type="entry name" value="YALI0A06105P"/>
    <property type="match status" value="1"/>
</dbReference>
<keyword evidence="3" id="KW-1185">Reference proteome</keyword>
<dbReference type="Pfam" id="PF24626">
    <property type="entry name" value="SH3_Tf2-1"/>
    <property type="match status" value="1"/>
</dbReference>
<organism evidence="2 3">
    <name type="scientific">Aegilops tauschii subsp. strangulata</name>
    <name type="common">Goatgrass</name>
    <dbReference type="NCBI Taxonomy" id="200361"/>
    <lineage>
        <taxon>Eukaryota</taxon>
        <taxon>Viridiplantae</taxon>
        <taxon>Streptophyta</taxon>
        <taxon>Embryophyta</taxon>
        <taxon>Tracheophyta</taxon>
        <taxon>Spermatophyta</taxon>
        <taxon>Magnoliopsida</taxon>
        <taxon>Liliopsida</taxon>
        <taxon>Poales</taxon>
        <taxon>Poaceae</taxon>
        <taxon>BOP clade</taxon>
        <taxon>Pooideae</taxon>
        <taxon>Triticodae</taxon>
        <taxon>Triticeae</taxon>
        <taxon>Triticinae</taxon>
        <taxon>Aegilops</taxon>
    </lineage>
</organism>
<dbReference type="SUPFAM" id="SSF53098">
    <property type="entry name" value="Ribonuclease H-like"/>
    <property type="match status" value="1"/>
</dbReference>
<reference evidence="2" key="5">
    <citation type="journal article" date="2021" name="G3 (Bethesda)">
        <title>Aegilops tauschii genome assembly Aet v5.0 features greater sequence contiguity and improved annotation.</title>
        <authorList>
            <person name="Wang L."/>
            <person name="Zhu T."/>
            <person name="Rodriguez J.C."/>
            <person name="Deal K.R."/>
            <person name="Dubcovsky J."/>
            <person name="McGuire P.E."/>
            <person name="Lux T."/>
            <person name="Spannagl M."/>
            <person name="Mayer K.F.X."/>
            <person name="Baldrich P."/>
            <person name="Meyers B.C."/>
            <person name="Huo N."/>
            <person name="Gu Y.Q."/>
            <person name="Zhou H."/>
            <person name="Devos K.M."/>
            <person name="Bennetzen J.L."/>
            <person name="Unver T."/>
            <person name="Budak H."/>
            <person name="Gulick P.J."/>
            <person name="Galiba G."/>
            <person name="Kalapos B."/>
            <person name="Nelson D.R."/>
            <person name="Li P."/>
            <person name="You F.M."/>
            <person name="Luo M.C."/>
            <person name="Dvorak J."/>
        </authorList>
    </citation>
    <scope>NUCLEOTIDE SEQUENCE [LARGE SCALE GENOMIC DNA]</scope>
    <source>
        <strain evidence="2">cv. AL8/78</strain>
    </source>
</reference>
<reference evidence="3" key="2">
    <citation type="journal article" date="2017" name="Nat. Plants">
        <title>The Aegilops tauschii genome reveals multiple impacts of transposons.</title>
        <authorList>
            <person name="Zhao G."/>
            <person name="Zou C."/>
            <person name="Li K."/>
            <person name="Wang K."/>
            <person name="Li T."/>
            <person name="Gao L."/>
            <person name="Zhang X."/>
            <person name="Wang H."/>
            <person name="Yang Z."/>
            <person name="Liu X."/>
            <person name="Jiang W."/>
            <person name="Mao L."/>
            <person name="Kong X."/>
            <person name="Jiao Y."/>
            <person name="Jia J."/>
        </authorList>
    </citation>
    <scope>NUCLEOTIDE SEQUENCE [LARGE SCALE GENOMIC DNA]</scope>
    <source>
        <strain evidence="3">cv. AL8/78</strain>
    </source>
</reference>
<feature type="domain" description="Tf2-1-like SH3-like" evidence="1">
    <location>
        <begin position="106"/>
        <end position="153"/>
    </location>
</feature>
<dbReference type="STRING" id="200361.A0A453HXJ9"/>
<dbReference type="EnsemblPlants" id="AET4Gv20340400.1">
    <property type="protein sequence ID" value="AET4Gv20340400.1"/>
    <property type="gene ID" value="AET4Gv20340400"/>
</dbReference>
<dbReference type="InterPro" id="IPR036397">
    <property type="entry name" value="RNaseH_sf"/>
</dbReference>
<dbReference type="Proteomes" id="UP000015105">
    <property type="component" value="Chromosome 4D"/>
</dbReference>
<evidence type="ECO:0000313" key="2">
    <source>
        <dbReference type="EnsemblPlants" id="AET4Gv20340400.1"/>
    </source>
</evidence>
<sequence>CLEQYLRCAVQDNPRHWRRWLSMAEFWYNSSFHTALQCSPFQALYHIAPNFGGMPNLTVSNDSPAASVVIDYKAQTELLRAQLIRAQQRMKSYADKNRTERQFQPGDQVLLKLQPYAQQTVVNRSYPKLSYKYFGPYTVLERIGAVAYRLQLPVFQLKYTQSFMCPN</sequence>
<dbReference type="Gramene" id="AET4Gv20340400.1">
    <property type="protein sequence ID" value="AET4Gv20340400.1"/>
    <property type="gene ID" value="AET4Gv20340400"/>
</dbReference>
<protein>
    <recommendedName>
        <fullName evidence="1">Tf2-1-like SH3-like domain-containing protein</fullName>
    </recommendedName>
</protein>
<dbReference type="Gene3D" id="3.30.420.10">
    <property type="entry name" value="Ribonuclease H-like superfamily/Ribonuclease H"/>
    <property type="match status" value="1"/>
</dbReference>
<evidence type="ECO:0000313" key="3">
    <source>
        <dbReference type="Proteomes" id="UP000015105"/>
    </source>
</evidence>
<proteinExistence type="predicted"/>
<dbReference type="InterPro" id="IPR056924">
    <property type="entry name" value="SH3_Tf2-1"/>
</dbReference>
<reference evidence="2" key="3">
    <citation type="journal article" date="2017" name="Nature">
        <title>Genome sequence of the progenitor of the wheat D genome Aegilops tauschii.</title>
        <authorList>
            <person name="Luo M.C."/>
            <person name="Gu Y.Q."/>
            <person name="Puiu D."/>
            <person name="Wang H."/>
            <person name="Twardziok S.O."/>
            <person name="Deal K.R."/>
            <person name="Huo N."/>
            <person name="Zhu T."/>
            <person name="Wang L."/>
            <person name="Wang Y."/>
            <person name="McGuire P.E."/>
            <person name="Liu S."/>
            <person name="Long H."/>
            <person name="Ramasamy R.K."/>
            <person name="Rodriguez J.C."/>
            <person name="Van S.L."/>
            <person name="Yuan L."/>
            <person name="Wang Z."/>
            <person name="Xia Z."/>
            <person name="Xiao L."/>
            <person name="Anderson O.D."/>
            <person name="Ouyang S."/>
            <person name="Liang Y."/>
            <person name="Zimin A.V."/>
            <person name="Pertea G."/>
            <person name="Qi P."/>
            <person name="Bennetzen J.L."/>
            <person name="Dai X."/>
            <person name="Dawson M.W."/>
            <person name="Muller H.G."/>
            <person name="Kugler K."/>
            <person name="Rivarola-Duarte L."/>
            <person name="Spannagl M."/>
            <person name="Mayer K.F.X."/>
            <person name="Lu F.H."/>
            <person name="Bevan M.W."/>
            <person name="Leroy P."/>
            <person name="Li P."/>
            <person name="You F.M."/>
            <person name="Sun Q."/>
            <person name="Liu Z."/>
            <person name="Lyons E."/>
            <person name="Wicker T."/>
            <person name="Salzberg S.L."/>
            <person name="Devos K.M."/>
            <person name="Dvorak J."/>
        </authorList>
    </citation>
    <scope>NUCLEOTIDE SEQUENCE [LARGE SCALE GENOMIC DNA]</scope>
    <source>
        <strain evidence="2">cv. AL8/78</strain>
    </source>
</reference>
<dbReference type="PANTHER" id="PTHR45835:SF99">
    <property type="entry name" value="CHROMO DOMAIN-CONTAINING PROTEIN-RELATED"/>
    <property type="match status" value="1"/>
</dbReference>
<dbReference type="GO" id="GO:0003676">
    <property type="term" value="F:nucleic acid binding"/>
    <property type="evidence" value="ECO:0007669"/>
    <property type="project" value="InterPro"/>
</dbReference>
<dbReference type="InterPro" id="IPR012337">
    <property type="entry name" value="RNaseH-like_sf"/>
</dbReference>
<reference evidence="2" key="4">
    <citation type="submission" date="2019-03" db="UniProtKB">
        <authorList>
            <consortium name="EnsemblPlants"/>
        </authorList>
    </citation>
    <scope>IDENTIFICATION</scope>
</reference>